<feature type="binding site" evidence="6">
    <location>
        <position position="106"/>
    </location>
    <ligand>
        <name>substrate</name>
    </ligand>
</feature>
<dbReference type="UniPathway" id="UPA00916">
    <property type="reaction ID" value="UER00888"/>
</dbReference>
<feature type="binding site" evidence="6">
    <location>
        <position position="28"/>
    </location>
    <ligand>
        <name>substrate</name>
    </ligand>
</feature>
<evidence type="ECO:0000256" key="6">
    <source>
        <dbReference type="HAMAP-Rule" id="MF_01661"/>
    </source>
</evidence>
<evidence type="ECO:0000313" key="8">
    <source>
        <dbReference type="Proteomes" id="UP000297396"/>
    </source>
</evidence>
<protein>
    <recommendedName>
        <fullName evidence="2 6">D-ribose pyranase</fullName>
        <ecNumber evidence="2 6">5.4.99.62</ecNumber>
    </recommendedName>
</protein>
<feature type="binding site" evidence="6">
    <location>
        <begin position="128"/>
        <end position="130"/>
    </location>
    <ligand>
        <name>substrate</name>
    </ligand>
</feature>
<evidence type="ECO:0000256" key="4">
    <source>
        <dbReference type="ARBA" id="ARBA00023235"/>
    </source>
</evidence>
<organism evidence="7 8">
    <name type="scientific">Muribacter muris</name>
    <dbReference type="NCBI Taxonomy" id="67855"/>
    <lineage>
        <taxon>Bacteria</taxon>
        <taxon>Pseudomonadati</taxon>
        <taxon>Pseudomonadota</taxon>
        <taxon>Gammaproteobacteria</taxon>
        <taxon>Pasteurellales</taxon>
        <taxon>Pasteurellaceae</taxon>
        <taxon>Muribacter</taxon>
    </lineage>
</organism>
<dbReference type="GO" id="GO:0062193">
    <property type="term" value="F:D-ribose pyranase activity"/>
    <property type="evidence" value="ECO:0007669"/>
    <property type="project" value="UniProtKB-EC"/>
</dbReference>
<comment type="catalytic activity">
    <reaction evidence="1 6">
        <text>beta-D-ribopyranose = beta-D-ribofuranose</text>
        <dbReference type="Rhea" id="RHEA:25432"/>
        <dbReference type="ChEBI" id="CHEBI:27476"/>
        <dbReference type="ChEBI" id="CHEBI:47002"/>
        <dbReference type="EC" id="5.4.99.62"/>
    </reaction>
</comment>
<dbReference type="InterPro" id="IPR007721">
    <property type="entry name" value="RbsD_FucU"/>
</dbReference>
<evidence type="ECO:0000256" key="3">
    <source>
        <dbReference type="ARBA" id="ARBA00022490"/>
    </source>
</evidence>
<keyword evidence="5 6" id="KW-0119">Carbohydrate metabolism</keyword>
<dbReference type="OrthoDB" id="9805009at2"/>
<dbReference type="GO" id="GO:0048029">
    <property type="term" value="F:monosaccharide binding"/>
    <property type="evidence" value="ECO:0007669"/>
    <property type="project" value="InterPro"/>
</dbReference>
<comment type="similarity">
    <text evidence="6">Belongs to the RbsD / FucU family. RbsD subfamily.</text>
</comment>
<evidence type="ECO:0000256" key="2">
    <source>
        <dbReference type="ARBA" id="ARBA00012862"/>
    </source>
</evidence>
<comment type="pathway">
    <text evidence="6">Carbohydrate metabolism; D-ribose degradation; D-ribose 5-phosphate from beta-D-ribopyranose: step 1/2.</text>
</comment>
<dbReference type="EMBL" id="SPPA01000002">
    <property type="protein sequence ID" value="TFV13089.1"/>
    <property type="molecule type" value="Genomic_DNA"/>
</dbReference>
<dbReference type="InterPro" id="IPR023064">
    <property type="entry name" value="D-ribose_pyranase"/>
</dbReference>
<comment type="subcellular location">
    <subcellularLocation>
        <location evidence="6">Cytoplasm</location>
    </subcellularLocation>
</comment>
<name>A0A4Y9K7E1_9PAST</name>
<sequence length="139" mass="14973">MKKTALLNSSLSAVIAKMGHTDSLVICDAGLPIAVGQQTIDLALTQGIPDFLSTVKAVLSELFVEKIQLADEIKQANPHIEAELLQLIEQTGRAQGNAIAVEYLPHSQFKQNSRQARAVVRTGECSPYANVVLYSGVPF</sequence>
<dbReference type="PANTHER" id="PTHR37831:SF1">
    <property type="entry name" value="D-RIBOSE PYRANASE"/>
    <property type="match status" value="1"/>
</dbReference>
<dbReference type="Proteomes" id="UP000297396">
    <property type="component" value="Unassembled WGS sequence"/>
</dbReference>
<dbReference type="PANTHER" id="PTHR37831">
    <property type="entry name" value="D-RIBOSE PYRANASE"/>
    <property type="match status" value="1"/>
</dbReference>
<dbReference type="NCBIfam" id="NF008761">
    <property type="entry name" value="PRK11797.1"/>
    <property type="match status" value="1"/>
</dbReference>
<dbReference type="SUPFAM" id="SSF102546">
    <property type="entry name" value="RbsD-like"/>
    <property type="match status" value="1"/>
</dbReference>
<keyword evidence="3 6" id="KW-0963">Cytoplasm</keyword>
<dbReference type="GO" id="GO:0019303">
    <property type="term" value="P:D-ribose catabolic process"/>
    <property type="evidence" value="ECO:0007669"/>
    <property type="project" value="UniProtKB-UniRule"/>
</dbReference>
<comment type="caution">
    <text evidence="7">The sequence shown here is derived from an EMBL/GenBank/DDBJ whole genome shotgun (WGS) entry which is preliminary data.</text>
</comment>
<evidence type="ECO:0000256" key="1">
    <source>
        <dbReference type="ARBA" id="ARBA00000223"/>
    </source>
</evidence>
<evidence type="ECO:0000256" key="5">
    <source>
        <dbReference type="ARBA" id="ARBA00023277"/>
    </source>
</evidence>
<comment type="function">
    <text evidence="6">Catalyzes the interconversion of beta-pyran and beta-furan forms of D-ribose.</text>
</comment>
<dbReference type="GO" id="GO:0005829">
    <property type="term" value="C:cytosol"/>
    <property type="evidence" value="ECO:0007669"/>
    <property type="project" value="TreeGrafter"/>
</dbReference>
<proteinExistence type="inferred from homology"/>
<evidence type="ECO:0000313" key="7">
    <source>
        <dbReference type="EMBL" id="TFV13089.1"/>
    </source>
</evidence>
<dbReference type="GO" id="GO:0016872">
    <property type="term" value="F:intramolecular lyase activity"/>
    <property type="evidence" value="ECO:0007669"/>
    <property type="project" value="UniProtKB-UniRule"/>
</dbReference>
<dbReference type="HAMAP" id="MF_01661">
    <property type="entry name" value="D_rib_pyranase"/>
    <property type="match status" value="1"/>
</dbReference>
<dbReference type="InterPro" id="IPR023750">
    <property type="entry name" value="RbsD-like_sf"/>
</dbReference>
<dbReference type="Gene3D" id="3.40.1650.10">
    <property type="entry name" value="RbsD-like domain"/>
    <property type="match status" value="1"/>
</dbReference>
<dbReference type="EC" id="5.4.99.62" evidence="2 6"/>
<comment type="subunit">
    <text evidence="6">Homodecamer.</text>
</comment>
<feature type="active site" description="Proton donor" evidence="6">
    <location>
        <position position="20"/>
    </location>
</feature>
<dbReference type="RefSeq" id="WP_135054103.1">
    <property type="nucleotide sequence ID" value="NZ_JADGLC010000002.1"/>
</dbReference>
<reference evidence="7 8" key="1">
    <citation type="submission" date="2019-03" db="EMBL/GenBank/DDBJ databases">
        <title>Diversity of the mouse oral microbiome.</title>
        <authorList>
            <person name="Joseph S."/>
            <person name="Aduse-Opoku J."/>
            <person name="Curtis M."/>
            <person name="Wade W."/>
            <person name="Hashim A."/>
        </authorList>
    </citation>
    <scope>NUCLEOTIDE SEQUENCE [LARGE SCALE GENOMIC DNA]</scope>
    <source>
        <strain evidence="7 8">WT12</strain>
    </source>
</reference>
<dbReference type="Pfam" id="PF05025">
    <property type="entry name" value="RbsD_FucU"/>
    <property type="match status" value="1"/>
</dbReference>
<gene>
    <name evidence="6 7" type="primary">rbsD</name>
    <name evidence="7" type="ORF">E4T80_00860</name>
</gene>
<keyword evidence="4 6" id="KW-0413">Isomerase</keyword>
<accession>A0A4Y9K7E1</accession>
<dbReference type="AlphaFoldDB" id="A0A4Y9K7E1"/>